<reference evidence="6 7" key="1">
    <citation type="journal article" date="2016" name="Mol. Biol. Evol.">
        <title>Genome-Wide Survey of Gut Fungi (Harpellales) Reveals the First Horizontally Transferred Ubiquitin Gene from a Mosquito Host.</title>
        <authorList>
            <person name="Wang Y."/>
            <person name="White M.M."/>
            <person name="Kvist S."/>
            <person name="Moncalvo J.M."/>
        </authorList>
    </citation>
    <scope>NUCLEOTIDE SEQUENCE [LARGE SCALE GENOMIC DNA]</scope>
    <source>
        <strain evidence="6 7">ALG-7-W6</strain>
    </source>
</reference>
<dbReference type="GO" id="GO:0003729">
    <property type="term" value="F:mRNA binding"/>
    <property type="evidence" value="ECO:0007669"/>
    <property type="project" value="TreeGrafter"/>
</dbReference>
<dbReference type="GO" id="GO:0006417">
    <property type="term" value="P:regulation of translation"/>
    <property type="evidence" value="ECO:0007669"/>
    <property type="project" value="TreeGrafter"/>
</dbReference>
<feature type="compositionally biased region" description="Basic and acidic residues" evidence="4">
    <location>
        <begin position="32"/>
        <end position="41"/>
    </location>
</feature>
<organism evidence="6 7">
    <name type="scientific">Smittium mucronatum</name>
    <dbReference type="NCBI Taxonomy" id="133383"/>
    <lineage>
        <taxon>Eukaryota</taxon>
        <taxon>Fungi</taxon>
        <taxon>Fungi incertae sedis</taxon>
        <taxon>Zoopagomycota</taxon>
        <taxon>Kickxellomycotina</taxon>
        <taxon>Harpellomycetes</taxon>
        <taxon>Harpellales</taxon>
        <taxon>Legeriomycetaceae</taxon>
        <taxon>Smittium</taxon>
    </lineage>
</organism>
<evidence type="ECO:0000256" key="1">
    <source>
        <dbReference type="ARBA" id="ARBA00022737"/>
    </source>
</evidence>
<feature type="domain" description="RRM" evidence="5">
    <location>
        <begin position="1"/>
        <end position="54"/>
    </location>
</feature>
<dbReference type="PANTHER" id="PTHR48032:SF6">
    <property type="entry name" value="RNA-BINDING (RRM_RBD_RNP MOTIFS) FAMILY PROTEIN"/>
    <property type="match status" value="1"/>
</dbReference>
<protein>
    <submittedName>
        <fullName evidence="6">RNA-binding protein Musashi-like protein</fullName>
    </submittedName>
</protein>
<dbReference type="PANTHER" id="PTHR48032">
    <property type="entry name" value="RNA-BINDING PROTEIN MUSASHI HOMOLOG RBP6"/>
    <property type="match status" value="1"/>
</dbReference>
<keyword evidence="2 3" id="KW-0694">RNA-binding</keyword>
<gene>
    <name evidence="6" type="ORF">AYI68_g3714</name>
</gene>
<dbReference type="Proteomes" id="UP000187455">
    <property type="component" value="Unassembled WGS sequence"/>
</dbReference>
<feature type="region of interest" description="Disordered" evidence="4">
    <location>
        <begin position="29"/>
        <end position="54"/>
    </location>
</feature>
<dbReference type="InterPro" id="IPR035979">
    <property type="entry name" value="RBD_domain_sf"/>
</dbReference>
<feature type="non-terminal residue" evidence="6">
    <location>
        <position position="54"/>
    </location>
</feature>
<sequence length="54" mass="6144">MRDMTTGRPRGFGFVTFADNDSINKVLQEPSHFVDEKRIDPKPAVPRDQQGNQV</sequence>
<dbReference type="PROSITE" id="PS50102">
    <property type="entry name" value="RRM"/>
    <property type="match status" value="1"/>
</dbReference>
<dbReference type="SUPFAM" id="SSF54928">
    <property type="entry name" value="RNA-binding domain, RBD"/>
    <property type="match status" value="1"/>
</dbReference>
<evidence type="ECO:0000256" key="4">
    <source>
        <dbReference type="SAM" id="MobiDB-lite"/>
    </source>
</evidence>
<evidence type="ECO:0000313" key="6">
    <source>
        <dbReference type="EMBL" id="OLY82169.1"/>
    </source>
</evidence>
<evidence type="ECO:0000313" key="7">
    <source>
        <dbReference type="Proteomes" id="UP000187455"/>
    </source>
</evidence>
<dbReference type="AlphaFoldDB" id="A0A1R0GZ60"/>
<dbReference type="Pfam" id="PF00076">
    <property type="entry name" value="RRM_1"/>
    <property type="match status" value="1"/>
</dbReference>
<dbReference type="Gene3D" id="3.30.70.330">
    <property type="match status" value="1"/>
</dbReference>
<keyword evidence="7" id="KW-1185">Reference proteome</keyword>
<dbReference type="STRING" id="133383.A0A1R0GZ60"/>
<accession>A0A1R0GZ60</accession>
<name>A0A1R0GZ60_9FUNG</name>
<evidence type="ECO:0000259" key="5">
    <source>
        <dbReference type="PROSITE" id="PS50102"/>
    </source>
</evidence>
<dbReference type="OrthoDB" id="1875751at2759"/>
<evidence type="ECO:0000256" key="2">
    <source>
        <dbReference type="ARBA" id="ARBA00022884"/>
    </source>
</evidence>
<dbReference type="EMBL" id="LSSL01001824">
    <property type="protein sequence ID" value="OLY82169.1"/>
    <property type="molecule type" value="Genomic_DNA"/>
</dbReference>
<dbReference type="InterPro" id="IPR000504">
    <property type="entry name" value="RRM_dom"/>
</dbReference>
<dbReference type="InterPro" id="IPR012677">
    <property type="entry name" value="Nucleotide-bd_a/b_plait_sf"/>
</dbReference>
<comment type="caution">
    <text evidence="6">The sequence shown here is derived from an EMBL/GenBank/DDBJ whole genome shotgun (WGS) entry which is preliminary data.</text>
</comment>
<evidence type="ECO:0000256" key="3">
    <source>
        <dbReference type="PROSITE-ProRule" id="PRU00176"/>
    </source>
</evidence>
<proteinExistence type="predicted"/>
<keyword evidence="1" id="KW-0677">Repeat</keyword>